<sequence>MKLMPFIECFVLWLLSFMECLDLCILLPSLSNWVSSSSCLLIYLIVLFSNVISLSCLSSGATSKGILLILTYQVLQGFPRSFFNISFYVSFYNNLLDFSSLDFSGPRSSLSTSSKILNRLNCGSLKKSLSSLKITSWFSVLRIEENPILHIG</sequence>
<reference evidence="2" key="1">
    <citation type="submission" date="2023-07" db="EMBL/GenBank/DDBJ databases">
        <authorList>
            <consortium name="AG Swart"/>
            <person name="Singh M."/>
            <person name="Singh A."/>
            <person name="Seah K."/>
            <person name="Emmerich C."/>
        </authorList>
    </citation>
    <scope>NUCLEOTIDE SEQUENCE</scope>
    <source>
        <strain evidence="2">DP1</strain>
    </source>
</reference>
<keyword evidence="1" id="KW-0812">Transmembrane</keyword>
<dbReference type="Proteomes" id="UP001295684">
    <property type="component" value="Unassembled WGS sequence"/>
</dbReference>
<dbReference type="AlphaFoldDB" id="A0AAD2D1V9"/>
<organism evidence="2 3">
    <name type="scientific">Euplotes crassus</name>
    <dbReference type="NCBI Taxonomy" id="5936"/>
    <lineage>
        <taxon>Eukaryota</taxon>
        <taxon>Sar</taxon>
        <taxon>Alveolata</taxon>
        <taxon>Ciliophora</taxon>
        <taxon>Intramacronucleata</taxon>
        <taxon>Spirotrichea</taxon>
        <taxon>Hypotrichia</taxon>
        <taxon>Euplotida</taxon>
        <taxon>Euplotidae</taxon>
        <taxon>Moneuplotes</taxon>
    </lineage>
</organism>
<keyword evidence="3" id="KW-1185">Reference proteome</keyword>
<protein>
    <submittedName>
        <fullName evidence="2">Uncharacterized protein</fullName>
    </submittedName>
</protein>
<comment type="caution">
    <text evidence="2">The sequence shown here is derived from an EMBL/GenBank/DDBJ whole genome shotgun (WGS) entry which is preliminary data.</text>
</comment>
<keyword evidence="1" id="KW-0472">Membrane</keyword>
<dbReference type="EMBL" id="CAMPGE010018665">
    <property type="protein sequence ID" value="CAI2377061.1"/>
    <property type="molecule type" value="Genomic_DNA"/>
</dbReference>
<name>A0AAD2D1V9_EUPCR</name>
<proteinExistence type="predicted"/>
<evidence type="ECO:0000256" key="1">
    <source>
        <dbReference type="SAM" id="Phobius"/>
    </source>
</evidence>
<accession>A0AAD2D1V9</accession>
<feature type="transmembrane region" description="Helical" evidence="1">
    <location>
        <begin position="12"/>
        <end position="34"/>
    </location>
</feature>
<keyword evidence="1" id="KW-1133">Transmembrane helix</keyword>
<evidence type="ECO:0000313" key="3">
    <source>
        <dbReference type="Proteomes" id="UP001295684"/>
    </source>
</evidence>
<evidence type="ECO:0000313" key="2">
    <source>
        <dbReference type="EMBL" id="CAI2377061.1"/>
    </source>
</evidence>
<gene>
    <name evidence="2" type="ORF">ECRASSUSDP1_LOCUS18442</name>
</gene>
<feature type="transmembrane region" description="Helical" evidence="1">
    <location>
        <begin position="40"/>
        <end position="57"/>
    </location>
</feature>